<dbReference type="PROSITE" id="PS50895">
    <property type="entry name" value="SURF1"/>
    <property type="match status" value="1"/>
</dbReference>
<comment type="caution">
    <text evidence="6">Lacks conserved residue(s) required for the propagation of feature annotation.</text>
</comment>
<feature type="transmembrane region" description="Helical" evidence="6">
    <location>
        <begin position="240"/>
        <end position="261"/>
    </location>
</feature>
<proteinExistence type="inferred from homology"/>
<evidence type="ECO:0000256" key="2">
    <source>
        <dbReference type="ARBA" id="ARBA00007165"/>
    </source>
</evidence>
<comment type="similarity">
    <text evidence="2 6">Belongs to the SURF1 family.</text>
</comment>
<name>A0A6N7ZFL8_9MICO</name>
<evidence type="ECO:0000313" key="7">
    <source>
        <dbReference type="EMBL" id="MTG88236.1"/>
    </source>
</evidence>
<gene>
    <name evidence="7" type="ORF">GJV82_04620</name>
</gene>
<protein>
    <recommendedName>
        <fullName evidence="6">SURF1-like protein</fullName>
    </recommendedName>
</protein>
<reference evidence="7 8" key="1">
    <citation type="submission" date="2019-11" db="EMBL/GenBank/DDBJ databases">
        <title>Cellulosimicrobium composti sp. nov. isolated from a compost.</title>
        <authorList>
            <person name="Yang Y."/>
        </authorList>
    </citation>
    <scope>NUCLEOTIDE SEQUENCE [LARGE SCALE GENOMIC DNA]</scope>
    <source>
        <strain evidence="7 8">BIT-GX5</strain>
    </source>
</reference>
<dbReference type="Pfam" id="PF02104">
    <property type="entry name" value="SURF1"/>
    <property type="match status" value="1"/>
</dbReference>
<comment type="subcellular location">
    <subcellularLocation>
        <location evidence="6">Cell membrane</location>
        <topology evidence="6">Multi-pass membrane protein</topology>
    </subcellularLocation>
    <subcellularLocation>
        <location evidence="1">Membrane</location>
    </subcellularLocation>
</comment>
<evidence type="ECO:0000256" key="3">
    <source>
        <dbReference type="ARBA" id="ARBA00022692"/>
    </source>
</evidence>
<dbReference type="RefSeq" id="WP_318657270.1">
    <property type="nucleotide sequence ID" value="NZ_WMKA01000006.1"/>
</dbReference>
<dbReference type="EMBL" id="WMKA01000006">
    <property type="protein sequence ID" value="MTG88236.1"/>
    <property type="molecule type" value="Genomic_DNA"/>
</dbReference>
<dbReference type="CDD" id="cd06662">
    <property type="entry name" value="SURF1"/>
    <property type="match status" value="1"/>
</dbReference>
<dbReference type="AlphaFoldDB" id="A0A6N7ZFL8"/>
<keyword evidence="3 6" id="KW-0812">Transmembrane</keyword>
<keyword evidence="6" id="KW-1003">Cell membrane</keyword>
<evidence type="ECO:0000256" key="6">
    <source>
        <dbReference type="RuleBase" id="RU363076"/>
    </source>
</evidence>
<sequence>MPEPTAPRSFWAVARQPRVVGLLVLFLLAAFVCARLGVWQLDRAQQRAELAAQQEAAEVEAAGPEGVGVLLPPQSTFPGELVGRQAWVEGEYDADGQLLVEGRALDGRVGYLVLTPLRVTDDGTQGASWAELSGAPVLPVVRGWVATPEQGAALEPPAGVVRVTGYLQASEAAGQGGSAPGLTDSVSTGALVNEWGGPIYSGYLVLRSSDPEQPPAADGGPAQLPRPTIEGGTGLNLQNLFYALQWWVFGGFAVLLWVRLVRDEAAGVRRHGRRESSGIAGLPGD</sequence>
<evidence type="ECO:0000256" key="1">
    <source>
        <dbReference type="ARBA" id="ARBA00004370"/>
    </source>
</evidence>
<organism evidence="7 8">
    <name type="scientific">Cellulosimicrobium composti</name>
    <dbReference type="NCBI Taxonomy" id="2672572"/>
    <lineage>
        <taxon>Bacteria</taxon>
        <taxon>Bacillati</taxon>
        <taxon>Actinomycetota</taxon>
        <taxon>Actinomycetes</taxon>
        <taxon>Micrococcales</taxon>
        <taxon>Promicromonosporaceae</taxon>
        <taxon>Cellulosimicrobium</taxon>
    </lineage>
</organism>
<dbReference type="GO" id="GO:0005886">
    <property type="term" value="C:plasma membrane"/>
    <property type="evidence" value="ECO:0007669"/>
    <property type="project" value="UniProtKB-SubCell"/>
</dbReference>
<comment type="caution">
    <text evidence="7">The sequence shown here is derived from an EMBL/GenBank/DDBJ whole genome shotgun (WGS) entry which is preliminary data.</text>
</comment>
<keyword evidence="5 6" id="KW-0472">Membrane</keyword>
<dbReference type="InterPro" id="IPR002994">
    <property type="entry name" value="Surf1/Shy1"/>
</dbReference>
<keyword evidence="4 6" id="KW-1133">Transmembrane helix</keyword>
<evidence type="ECO:0000256" key="5">
    <source>
        <dbReference type="ARBA" id="ARBA00023136"/>
    </source>
</evidence>
<dbReference type="PANTHER" id="PTHR23427">
    <property type="entry name" value="SURFEIT LOCUS PROTEIN"/>
    <property type="match status" value="1"/>
</dbReference>
<dbReference type="Proteomes" id="UP000440668">
    <property type="component" value="Unassembled WGS sequence"/>
</dbReference>
<dbReference type="PANTHER" id="PTHR23427:SF2">
    <property type="entry name" value="SURFEIT LOCUS PROTEIN 1"/>
    <property type="match status" value="1"/>
</dbReference>
<evidence type="ECO:0000313" key="8">
    <source>
        <dbReference type="Proteomes" id="UP000440668"/>
    </source>
</evidence>
<evidence type="ECO:0000256" key="4">
    <source>
        <dbReference type="ARBA" id="ARBA00022989"/>
    </source>
</evidence>
<dbReference type="InterPro" id="IPR045214">
    <property type="entry name" value="Surf1/Surf4"/>
</dbReference>
<accession>A0A6N7ZFL8</accession>